<reference evidence="2" key="1">
    <citation type="submission" date="2021-06" db="EMBL/GenBank/DDBJ databases">
        <title>Comparative genomics, transcriptomics and evolutionary studies reveal genomic signatures of adaptation to plant cell wall in hemibiotrophic fungi.</title>
        <authorList>
            <consortium name="DOE Joint Genome Institute"/>
            <person name="Baroncelli R."/>
            <person name="Diaz J.F."/>
            <person name="Benocci T."/>
            <person name="Peng M."/>
            <person name="Battaglia E."/>
            <person name="Haridas S."/>
            <person name="Andreopoulos W."/>
            <person name="Labutti K."/>
            <person name="Pangilinan J."/>
            <person name="Floch G.L."/>
            <person name="Makela M.R."/>
            <person name="Henrissat B."/>
            <person name="Grigoriev I.V."/>
            <person name="Crouch J.A."/>
            <person name="De Vries R.P."/>
            <person name="Sukno S.A."/>
            <person name="Thon M.R."/>
        </authorList>
    </citation>
    <scope>NUCLEOTIDE SEQUENCE</scope>
    <source>
        <strain evidence="2">CBS 193.32</strain>
    </source>
</reference>
<organism evidence="2 3">
    <name type="scientific">Colletotrichum godetiae</name>
    <dbReference type="NCBI Taxonomy" id="1209918"/>
    <lineage>
        <taxon>Eukaryota</taxon>
        <taxon>Fungi</taxon>
        <taxon>Dikarya</taxon>
        <taxon>Ascomycota</taxon>
        <taxon>Pezizomycotina</taxon>
        <taxon>Sordariomycetes</taxon>
        <taxon>Hypocreomycetidae</taxon>
        <taxon>Glomerellales</taxon>
        <taxon>Glomerellaceae</taxon>
        <taxon>Colletotrichum</taxon>
        <taxon>Colletotrichum acutatum species complex</taxon>
    </lineage>
</organism>
<accession>A0AAJ0AQ90</accession>
<keyword evidence="1" id="KW-1133">Transmembrane helix</keyword>
<gene>
    <name evidence="2" type="ORF">BDP55DRAFT_67616</name>
</gene>
<dbReference type="GeneID" id="85460321"/>
<feature type="transmembrane region" description="Helical" evidence="1">
    <location>
        <begin position="49"/>
        <end position="72"/>
    </location>
</feature>
<proteinExistence type="predicted"/>
<dbReference type="EMBL" id="JAHMHR010000012">
    <property type="protein sequence ID" value="KAK1688379.1"/>
    <property type="molecule type" value="Genomic_DNA"/>
</dbReference>
<evidence type="ECO:0000313" key="3">
    <source>
        <dbReference type="Proteomes" id="UP001224890"/>
    </source>
</evidence>
<dbReference type="RefSeq" id="XP_060432074.1">
    <property type="nucleotide sequence ID" value="XM_060575795.1"/>
</dbReference>
<protein>
    <submittedName>
        <fullName evidence="2">Uncharacterized protein</fullName>
    </submittedName>
</protein>
<evidence type="ECO:0000313" key="2">
    <source>
        <dbReference type="EMBL" id="KAK1688379.1"/>
    </source>
</evidence>
<comment type="caution">
    <text evidence="2">The sequence shown here is derived from an EMBL/GenBank/DDBJ whole genome shotgun (WGS) entry which is preliminary data.</text>
</comment>
<sequence length="160" mass="17883">MSVLVPHMLVGMNVASLALSTHPSSPLGEKKQHQDQVPTHHFLECTPHLLVLVLVLLLCFACALQGSNSTFLPGPFPFSLHPSAQRPGSPNLTATVFFFFFSSLFITLQAPSCEHHLDTKTASSRWVHLVTGIKEAHTLLHNRKHARDWKQKRRLPTTHE</sequence>
<feature type="transmembrane region" description="Helical" evidence="1">
    <location>
        <begin position="92"/>
        <end position="110"/>
    </location>
</feature>
<name>A0AAJ0AQ90_9PEZI</name>
<evidence type="ECO:0000256" key="1">
    <source>
        <dbReference type="SAM" id="Phobius"/>
    </source>
</evidence>
<dbReference type="Proteomes" id="UP001224890">
    <property type="component" value="Unassembled WGS sequence"/>
</dbReference>
<keyword evidence="1" id="KW-0472">Membrane</keyword>
<keyword evidence="3" id="KW-1185">Reference proteome</keyword>
<keyword evidence="1" id="KW-0812">Transmembrane</keyword>
<dbReference type="AlphaFoldDB" id="A0AAJ0AQ90"/>